<feature type="domain" description="Carboxymuconolactone decarboxylase-like" evidence="1">
    <location>
        <begin position="44"/>
        <end position="116"/>
    </location>
</feature>
<evidence type="ECO:0000313" key="2">
    <source>
        <dbReference type="EMBL" id="KWX20513.1"/>
    </source>
</evidence>
<gene>
    <name evidence="2" type="ORF">AFM11_30595</name>
</gene>
<dbReference type="Pfam" id="PF02627">
    <property type="entry name" value="CMD"/>
    <property type="match status" value="1"/>
</dbReference>
<evidence type="ECO:0000313" key="3">
    <source>
        <dbReference type="Proteomes" id="UP000070612"/>
    </source>
</evidence>
<dbReference type="RefSeq" id="WP_067856996.1">
    <property type="nucleotide sequence ID" value="NZ_LGTW01000027.1"/>
</dbReference>
<dbReference type="InterPro" id="IPR003779">
    <property type="entry name" value="CMD-like"/>
</dbReference>
<organism evidence="2 3">
    <name type="scientific">Mycolicibacterium wolinskyi</name>
    <dbReference type="NCBI Taxonomy" id="59750"/>
    <lineage>
        <taxon>Bacteria</taxon>
        <taxon>Bacillati</taxon>
        <taxon>Actinomycetota</taxon>
        <taxon>Actinomycetes</taxon>
        <taxon>Mycobacteriales</taxon>
        <taxon>Mycobacteriaceae</taxon>
        <taxon>Mycolicibacterium</taxon>
    </lineage>
</organism>
<dbReference type="Proteomes" id="UP000070612">
    <property type="component" value="Unassembled WGS sequence"/>
</dbReference>
<keyword evidence="3" id="KW-1185">Reference proteome</keyword>
<dbReference type="InterPro" id="IPR004675">
    <property type="entry name" value="AhpD_core"/>
</dbReference>
<dbReference type="AlphaFoldDB" id="A0A132PDV7"/>
<dbReference type="InterPro" id="IPR029032">
    <property type="entry name" value="AhpD-like"/>
</dbReference>
<dbReference type="PANTHER" id="PTHR35446:SF2">
    <property type="entry name" value="CARBOXYMUCONOLACTONE DECARBOXYLASE-LIKE DOMAIN-CONTAINING PROTEIN"/>
    <property type="match status" value="1"/>
</dbReference>
<proteinExistence type="predicted"/>
<dbReference type="NCBIfam" id="TIGR00778">
    <property type="entry name" value="ahpD_dom"/>
    <property type="match status" value="1"/>
</dbReference>
<dbReference type="GO" id="GO:0051920">
    <property type="term" value="F:peroxiredoxin activity"/>
    <property type="evidence" value="ECO:0007669"/>
    <property type="project" value="InterPro"/>
</dbReference>
<comment type="caution">
    <text evidence="2">The sequence shown here is derived from an EMBL/GenBank/DDBJ whole genome shotgun (WGS) entry which is preliminary data.</text>
</comment>
<reference evidence="2 3" key="1">
    <citation type="submission" date="2015-07" db="EMBL/GenBank/DDBJ databases">
        <title>A draft genome sequence of Mycobacterium wolinskyi.</title>
        <authorList>
            <person name="de Man T.J."/>
            <person name="Perry K.A."/>
            <person name="Coulliette A.D."/>
            <person name="Jensen B."/>
            <person name="Toney N.C."/>
            <person name="Limbago B.M."/>
            <person name="Noble-Wang J."/>
        </authorList>
    </citation>
    <scope>NUCLEOTIDE SEQUENCE [LARGE SCALE GENOMIC DNA]</scope>
    <source>
        <strain evidence="2 3">CDC_01</strain>
    </source>
</reference>
<dbReference type="PATRIC" id="fig|59750.3.peg.4020"/>
<dbReference type="PANTHER" id="PTHR35446">
    <property type="entry name" value="SI:CH211-175M2.5"/>
    <property type="match status" value="1"/>
</dbReference>
<name>A0A132PDV7_9MYCO</name>
<dbReference type="SUPFAM" id="SSF69118">
    <property type="entry name" value="AhpD-like"/>
    <property type="match status" value="1"/>
</dbReference>
<dbReference type="EMBL" id="LGTW01000027">
    <property type="protein sequence ID" value="KWX20513.1"/>
    <property type="molecule type" value="Genomic_DNA"/>
</dbReference>
<dbReference type="Gene3D" id="1.20.1290.10">
    <property type="entry name" value="AhpD-like"/>
    <property type="match status" value="1"/>
</dbReference>
<protein>
    <submittedName>
        <fullName evidence="2">Alkylhydroperoxidase</fullName>
    </submittedName>
</protein>
<accession>A0A132PDV7</accession>
<evidence type="ECO:0000259" key="1">
    <source>
        <dbReference type="Pfam" id="PF02627"/>
    </source>
</evidence>
<keyword evidence="2" id="KW-0560">Oxidoreductase</keyword>
<keyword evidence="2" id="KW-0575">Peroxidase</keyword>
<sequence length="185" mass="19740">MPRFSRLTPDTAVGAARDLLADLVSRHGHVGDMVATMAHSPAVLGGYLQLSRAMKRAKLDRTISERISIAVQERQGCGLCLESHIAAARAIGVDTGEIERARAGTSDDPAIAAIIALALQIYREPTAITDEQITRLRAHGYSDREITDVVGIVALNILTGAFNLVAGLKSDTAPDPVTGNRPQRH</sequence>